<feature type="transmembrane region" description="Helical" evidence="14">
    <location>
        <begin position="32"/>
        <end position="53"/>
    </location>
</feature>
<organism evidence="15 16">
    <name type="scientific">Panagrellus redivivus</name>
    <name type="common">Microworm</name>
    <dbReference type="NCBI Taxonomy" id="6233"/>
    <lineage>
        <taxon>Eukaryota</taxon>
        <taxon>Metazoa</taxon>
        <taxon>Ecdysozoa</taxon>
        <taxon>Nematoda</taxon>
        <taxon>Chromadorea</taxon>
        <taxon>Rhabditida</taxon>
        <taxon>Tylenchina</taxon>
        <taxon>Panagrolaimomorpha</taxon>
        <taxon>Panagrolaimoidea</taxon>
        <taxon>Panagrolaimidae</taxon>
        <taxon>Panagrellus</taxon>
    </lineage>
</organism>
<evidence type="ECO:0000256" key="10">
    <source>
        <dbReference type="ARBA" id="ARBA00023180"/>
    </source>
</evidence>
<feature type="transmembrane region" description="Helical" evidence="14">
    <location>
        <begin position="442"/>
        <end position="469"/>
    </location>
</feature>
<dbReference type="PANTHER" id="PTHR11690">
    <property type="entry name" value="AMILORIDE-SENSITIVE SODIUM CHANNEL-RELATED"/>
    <property type="match status" value="1"/>
</dbReference>
<keyword evidence="12 13" id="KW-0407">Ion channel</keyword>
<dbReference type="GO" id="GO:0005886">
    <property type="term" value="C:plasma membrane"/>
    <property type="evidence" value="ECO:0007669"/>
    <property type="project" value="TreeGrafter"/>
</dbReference>
<dbReference type="Proteomes" id="UP000492821">
    <property type="component" value="Unassembled WGS sequence"/>
</dbReference>
<evidence type="ECO:0000256" key="4">
    <source>
        <dbReference type="ARBA" id="ARBA00022461"/>
    </source>
</evidence>
<dbReference type="Gene3D" id="2.60.470.10">
    <property type="entry name" value="Acid-sensing ion channels like domains"/>
    <property type="match status" value="1"/>
</dbReference>
<evidence type="ECO:0000256" key="8">
    <source>
        <dbReference type="ARBA" id="ARBA00023065"/>
    </source>
</evidence>
<keyword evidence="15" id="KW-1185">Reference proteome</keyword>
<name>A0A7E4ZSQ6_PANRE</name>
<dbReference type="WBParaSite" id="Pan_g1526.t2">
    <property type="protein sequence ID" value="Pan_g1526.t2"/>
    <property type="gene ID" value="Pan_g1526"/>
</dbReference>
<dbReference type="PANTHER" id="PTHR11690:SF248">
    <property type="entry name" value="PICKPOCKET 17, ISOFORM A"/>
    <property type="match status" value="1"/>
</dbReference>
<keyword evidence="4 13" id="KW-0894">Sodium channel</keyword>
<sequence>MSLRVLLYDFIDWSSAGGIPQIAYAISTSFRIMWIVVCIALLGVCVYQAFMILTKFLSYPSIIVPALQYGAIDFPEVTICNSNPLRYDLVRFYGNAAYKDIYNWAEQYAAMQANNWGDITPDDYGINEGISRYDKTIRGKETLVLMMAALSDAELKLATYPAESIVRNCNFNNAECNTSAFLTYYDATFGACYIFNYHNLYQTQRAGNESPWNKAVFTDHRCRRAYISIKPKGGVPAVEIDGIGAPVGQDTQIGLTYTKISRLKKPYNDCTDDDEEVDLYYPNKTYTYDLCLRVCRQKFIYENIGCADPRYGMLPNMTKCVFENLNDLLKLRDDQNKASPYYWDPDTMCTCKLPCAETNIATTFTLAKAPTNYFSVMNSRYVPTSYNCYVTSTFGSVNACIEWYKHNSVVVSVYFETFDYDSLQETVGYSVSSMLNEFGGHLGLWLGFSIITITECCCLFVMMCLYAIFGRKVVRRVNPEGVHESGDWRITDVHGLRDELDMHEHLDRQKKKENVTRLRENGVKND</sequence>
<keyword evidence="8 13" id="KW-0406">Ion transport</keyword>
<protein>
    <submittedName>
        <fullName evidence="16">Amiloride-sensitive sodium channel</fullName>
    </submittedName>
</protein>
<dbReference type="PRINTS" id="PR01078">
    <property type="entry name" value="AMINACHANNEL"/>
</dbReference>
<dbReference type="AlphaFoldDB" id="A0A7E4ZSQ6"/>
<evidence type="ECO:0000256" key="12">
    <source>
        <dbReference type="ARBA" id="ARBA00023303"/>
    </source>
</evidence>
<evidence type="ECO:0000256" key="1">
    <source>
        <dbReference type="ARBA" id="ARBA00004141"/>
    </source>
</evidence>
<evidence type="ECO:0000256" key="14">
    <source>
        <dbReference type="SAM" id="Phobius"/>
    </source>
</evidence>
<reference evidence="15" key="1">
    <citation type="journal article" date="2013" name="Genetics">
        <title>The draft genome and transcriptome of Panagrellus redivivus are shaped by the harsh demands of a free-living lifestyle.</title>
        <authorList>
            <person name="Srinivasan J."/>
            <person name="Dillman A.R."/>
            <person name="Macchietto M.G."/>
            <person name="Heikkinen L."/>
            <person name="Lakso M."/>
            <person name="Fracchia K.M."/>
            <person name="Antoshechkin I."/>
            <person name="Mortazavi A."/>
            <person name="Wong G."/>
            <person name="Sternberg P.W."/>
        </authorList>
    </citation>
    <scope>NUCLEOTIDE SEQUENCE [LARGE SCALE GENOMIC DNA]</scope>
    <source>
        <strain evidence="15">MT8872</strain>
    </source>
</reference>
<proteinExistence type="inferred from homology"/>
<accession>A0A7E4ZSQ6</accession>
<dbReference type="InterPro" id="IPR001873">
    <property type="entry name" value="ENaC"/>
</dbReference>
<keyword evidence="9 14" id="KW-0472">Membrane</keyword>
<keyword evidence="5 13" id="KW-0812">Transmembrane</keyword>
<keyword evidence="11 13" id="KW-0739">Sodium transport</keyword>
<evidence type="ECO:0000256" key="6">
    <source>
        <dbReference type="ARBA" id="ARBA00022989"/>
    </source>
</evidence>
<keyword evidence="6 14" id="KW-1133">Transmembrane helix</keyword>
<keyword evidence="7" id="KW-0915">Sodium</keyword>
<evidence type="ECO:0000256" key="7">
    <source>
        <dbReference type="ARBA" id="ARBA00023053"/>
    </source>
</evidence>
<keyword evidence="3 13" id="KW-0813">Transport</keyword>
<evidence type="ECO:0000256" key="2">
    <source>
        <dbReference type="ARBA" id="ARBA00007193"/>
    </source>
</evidence>
<comment type="subcellular location">
    <subcellularLocation>
        <location evidence="1">Membrane</location>
        <topology evidence="1">Multi-pass membrane protein</topology>
    </subcellularLocation>
</comment>
<evidence type="ECO:0000256" key="9">
    <source>
        <dbReference type="ARBA" id="ARBA00023136"/>
    </source>
</evidence>
<evidence type="ECO:0000256" key="13">
    <source>
        <dbReference type="RuleBase" id="RU000679"/>
    </source>
</evidence>
<evidence type="ECO:0000256" key="11">
    <source>
        <dbReference type="ARBA" id="ARBA00023201"/>
    </source>
</evidence>
<keyword evidence="10" id="KW-0325">Glycoprotein</keyword>
<evidence type="ECO:0000256" key="5">
    <source>
        <dbReference type="ARBA" id="ARBA00022692"/>
    </source>
</evidence>
<comment type="similarity">
    <text evidence="2 13">Belongs to the amiloride-sensitive sodium channel (TC 1.A.6) family.</text>
</comment>
<dbReference type="Gene3D" id="1.10.287.770">
    <property type="entry name" value="YojJ-like"/>
    <property type="match status" value="1"/>
</dbReference>
<evidence type="ECO:0000313" key="15">
    <source>
        <dbReference type="Proteomes" id="UP000492821"/>
    </source>
</evidence>
<evidence type="ECO:0000313" key="16">
    <source>
        <dbReference type="WBParaSite" id="Pan_g1526.t2"/>
    </source>
</evidence>
<evidence type="ECO:0000256" key="3">
    <source>
        <dbReference type="ARBA" id="ARBA00022448"/>
    </source>
</evidence>
<dbReference type="GO" id="GO:0015280">
    <property type="term" value="F:ligand-gated sodium channel activity"/>
    <property type="evidence" value="ECO:0007669"/>
    <property type="project" value="TreeGrafter"/>
</dbReference>
<dbReference type="Pfam" id="PF00858">
    <property type="entry name" value="ASC"/>
    <property type="match status" value="1"/>
</dbReference>
<reference evidence="16" key="2">
    <citation type="submission" date="2020-10" db="UniProtKB">
        <authorList>
            <consortium name="WormBaseParasite"/>
        </authorList>
    </citation>
    <scope>IDENTIFICATION</scope>
</reference>